<evidence type="ECO:0000259" key="3">
    <source>
        <dbReference type="PROSITE" id="PS50048"/>
    </source>
</evidence>
<dbReference type="Gene3D" id="4.10.240.10">
    <property type="entry name" value="Zn(2)-C6 fungal-type DNA-binding domain"/>
    <property type="match status" value="1"/>
</dbReference>
<organism evidence="4 5">
    <name type="scientific">Macrophomina phaseolina</name>
    <dbReference type="NCBI Taxonomy" id="35725"/>
    <lineage>
        <taxon>Eukaryota</taxon>
        <taxon>Fungi</taxon>
        <taxon>Dikarya</taxon>
        <taxon>Ascomycota</taxon>
        <taxon>Pezizomycotina</taxon>
        <taxon>Dothideomycetes</taxon>
        <taxon>Dothideomycetes incertae sedis</taxon>
        <taxon>Botryosphaeriales</taxon>
        <taxon>Botryosphaeriaceae</taxon>
        <taxon>Macrophomina</taxon>
    </lineage>
</organism>
<dbReference type="PROSITE" id="PS50048">
    <property type="entry name" value="ZN2_CY6_FUNGAL_2"/>
    <property type="match status" value="1"/>
</dbReference>
<accession>A0ABQ8FTU5</accession>
<evidence type="ECO:0000313" key="5">
    <source>
        <dbReference type="Proteomes" id="UP000774617"/>
    </source>
</evidence>
<protein>
    <recommendedName>
        <fullName evidence="3">Zn(2)-C6 fungal-type domain-containing protein</fullName>
    </recommendedName>
</protein>
<dbReference type="PANTHER" id="PTHR47256:SF1">
    <property type="entry name" value="ZN(II)2CYS6 TRANSCRIPTION FACTOR (EUROFUNG)"/>
    <property type="match status" value="1"/>
</dbReference>
<keyword evidence="5" id="KW-1185">Reference proteome</keyword>
<sequence>MDLALLLSVPARSEGTDHHDSGPAQRPKANRRRTHITPVACQPCQQRKHKCDGARPICTPCVVRKRTDCFYDAAGDQRRTTSLKQRVRDLESQTQGLKDILAGISRANDHDAAIELAQQLVANDFRNTQEVTHTLRDENVIIVERERPKSAAPHEYPHYGPTVDKTMQINYGQHSFSSSPR</sequence>
<evidence type="ECO:0000313" key="4">
    <source>
        <dbReference type="EMBL" id="KAH7026783.1"/>
    </source>
</evidence>
<proteinExistence type="predicted"/>
<dbReference type="EMBL" id="JAGTJR010000056">
    <property type="protein sequence ID" value="KAH7026783.1"/>
    <property type="molecule type" value="Genomic_DNA"/>
</dbReference>
<dbReference type="InterPro" id="IPR036864">
    <property type="entry name" value="Zn2-C6_fun-type_DNA-bd_sf"/>
</dbReference>
<dbReference type="InterPro" id="IPR053187">
    <property type="entry name" value="Notoamide_regulator"/>
</dbReference>
<evidence type="ECO:0000256" key="1">
    <source>
        <dbReference type="ARBA" id="ARBA00023242"/>
    </source>
</evidence>
<keyword evidence="1" id="KW-0539">Nucleus</keyword>
<feature type="domain" description="Zn(2)-C6 fungal-type" evidence="3">
    <location>
        <begin position="40"/>
        <end position="71"/>
    </location>
</feature>
<evidence type="ECO:0000256" key="2">
    <source>
        <dbReference type="SAM" id="MobiDB-lite"/>
    </source>
</evidence>
<dbReference type="SMART" id="SM00066">
    <property type="entry name" value="GAL4"/>
    <property type="match status" value="1"/>
</dbReference>
<gene>
    <name evidence="4" type="ORF">B0J12DRAFT_732948</name>
</gene>
<name>A0ABQ8FTU5_9PEZI</name>
<dbReference type="InterPro" id="IPR001138">
    <property type="entry name" value="Zn2Cys6_DnaBD"/>
</dbReference>
<dbReference type="Proteomes" id="UP000774617">
    <property type="component" value="Unassembled WGS sequence"/>
</dbReference>
<dbReference type="CDD" id="cd00067">
    <property type="entry name" value="GAL4"/>
    <property type="match status" value="1"/>
</dbReference>
<comment type="caution">
    <text evidence="4">The sequence shown here is derived from an EMBL/GenBank/DDBJ whole genome shotgun (WGS) entry which is preliminary data.</text>
</comment>
<dbReference type="Pfam" id="PF00172">
    <property type="entry name" value="Zn_clus"/>
    <property type="match status" value="1"/>
</dbReference>
<reference evidence="4 5" key="1">
    <citation type="journal article" date="2021" name="Nat. Commun.">
        <title>Genetic determinants of endophytism in the Arabidopsis root mycobiome.</title>
        <authorList>
            <person name="Mesny F."/>
            <person name="Miyauchi S."/>
            <person name="Thiergart T."/>
            <person name="Pickel B."/>
            <person name="Atanasova L."/>
            <person name="Karlsson M."/>
            <person name="Huettel B."/>
            <person name="Barry K.W."/>
            <person name="Haridas S."/>
            <person name="Chen C."/>
            <person name="Bauer D."/>
            <person name="Andreopoulos W."/>
            <person name="Pangilinan J."/>
            <person name="LaButti K."/>
            <person name="Riley R."/>
            <person name="Lipzen A."/>
            <person name="Clum A."/>
            <person name="Drula E."/>
            <person name="Henrissat B."/>
            <person name="Kohler A."/>
            <person name="Grigoriev I.V."/>
            <person name="Martin F.M."/>
            <person name="Hacquard S."/>
        </authorList>
    </citation>
    <scope>NUCLEOTIDE SEQUENCE [LARGE SCALE GENOMIC DNA]</scope>
    <source>
        <strain evidence="4 5">MPI-SDFR-AT-0080</strain>
    </source>
</reference>
<feature type="region of interest" description="Disordered" evidence="2">
    <location>
        <begin position="1"/>
        <end position="34"/>
    </location>
</feature>
<dbReference type="SUPFAM" id="SSF57701">
    <property type="entry name" value="Zn2/Cys6 DNA-binding domain"/>
    <property type="match status" value="1"/>
</dbReference>
<dbReference type="PANTHER" id="PTHR47256">
    <property type="entry name" value="ZN(II)2CYS6 TRANSCRIPTION FACTOR (EUROFUNG)-RELATED"/>
    <property type="match status" value="1"/>
</dbReference>